<protein>
    <submittedName>
        <fullName evidence="12">Voltage-gated potassium channel</fullName>
    </submittedName>
</protein>
<dbReference type="PANTHER" id="PTHR11003:SF342">
    <property type="entry name" value="OUTWARD-RECTIFIER POTASSIUM CHANNEL TOK1"/>
    <property type="match status" value="1"/>
</dbReference>
<feature type="transmembrane region" description="Helical" evidence="10">
    <location>
        <begin position="547"/>
        <end position="566"/>
    </location>
</feature>
<dbReference type="EMBL" id="SOZI01000007">
    <property type="protein sequence ID" value="TNY23834.1"/>
    <property type="molecule type" value="Genomic_DNA"/>
</dbReference>
<evidence type="ECO:0000256" key="6">
    <source>
        <dbReference type="ARBA" id="ARBA00023136"/>
    </source>
</evidence>
<dbReference type="GO" id="GO:0022841">
    <property type="term" value="F:potassium ion leak channel activity"/>
    <property type="evidence" value="ECO:0007669"/>
    <property type="project" value="TreeGrafter"/>
</dbReference>
<dbReference type="PRINTS" id="PR01333">
    <property type="entry name" value="2POREKCHANEL"/>
</dbReference>
<evidence type="ECO:0000256" key="8">
    <source>
        <dbReference type="RuleBase" id="RU003857"/>
    </source>
</evidence>
<evidence type="ECO:0000256" key="9">
    <source>
        <dbReference type="SAM" id="MobiDB-lite"/>
    </source>
</evidence>
<dbReference type="PANTHER" id="PTHR11003">
    <property type="entry name" value="POTASSIUM CHANNEL, SUBFAMILY K"/>
    <property type="match status" value="1"/>
</dbReference>
<dbReference type="OrthoDB" id="297496at2759"/>
<accession>A0A5C5G678</accession>
<comment type="subcellular location">
    <subcellularLocation>
        <location evidence="1">Membrane</location>
        <topology evidence="1">Multi-pass membrane protein</topology>
    </subcellularLocation>
</comment>
<feature type="compositionally biased region" description="Low complexity" evidence="9">
    <location>
        <begin position="15"/>
        <end position="25"/>
    </location>
</feature>
<feature type="transmembrane region" description="Helical" evidence="10">
    <location>
        <begin position="516"/>
        <end position="535"/>
    </location>
</feature>
<dbReference type="SUPFAM" id="SSF81324">
    <property type="entry name" value="Voltage-gated potassium channels"/>
    <property type="match status" value="2"/>
</dbReference>
<dbReference type="InterPro" id="IPR013099">
    <property type="entry name" value="K_chnl_dom"/>
</dbReference>
<feature type="transmembrane region" description="Helical" evidence="10">
    <location>
        <begin position="169"/>
        <end position="191"/>
    </location>
</feature>
<sequence length="723" mass="78565">MSAPASPTGVPPTPLDTVPLPHLLPEAGPSTSSDSGASCAEKDHVKHDEQLDGQDEHEHEQAEIDAAEEEIHQERQREVEEGGKAKGVSGWVARRLFKRRPARASGDQATPADGGGNDSLAVQPETRLLPIISGLACPFAVLLDIPGLTTPWYVKTQGDTIVDSKPNPVLLDVGQALCLALGVLANGALIFRFLEHRPRLTTWLAMICLTVGRLIRDAIAIASVTWFGVVHRFSDGFTYSDGFWLSVAAAAASLVCNFTLAFDLIRTKDFNKKGAGLTEKQRALVIVAMLFLLNMGVGALCYSYLISGLRFVDSLYFTQCIVTSVGFGDIVPETPGAKAFTMVYAPLGIINLAVVVAIARETIIEGFEASYRSRRDQLAQKARERKELIRKKQSAARERRRRAAEELGQHGEGLHSGVNDDGGPRQAESAPVFVPPPSRSALAQPLEPGPGALQRTATFSSTTTTTSVDQSFVSLRQQLRREQQQEFRIKLTIAVTQFLIFWLGGSAVYSLTEDGWSFYTGLYFSLVVFVTLGLGDYTPTSPAGRGFFIAWSIFGIASMTLLLSVLTESWSARYKSHVTEGGLKKAYRRLKASKGPQVGTDESPQQITDRLFERDGYSPLTTNEGVGPPVTARELPDKIVAAIKNFHSHARYFMLGRNGQPPAQLSSLLAAAEAFPDGIDQLIQRGGASLAETGAQGDTEHFLFLVSYEREMDLLLDSAEQLA</sequence>
<dbReference type="AlphaFoldDB" id="A0A5C5G678"/>
<keyword evidence="5 8" id="KW-0406">Ion transport</keyword>
<feature type="non-terminal residue" evidence="12">
    <location>
        <position position="723"/>
    </location>
</feature>
<evidence type="ECO:0000256" key="2">
    <source>
        <dbReference type="ARBA" id="ARBA00022448"/>
    </source>
</evidence>
<evidence type="ECO:0000256" key="7">
    <source>
        <dbReference type="ARBA" id="ARBA00023303"/>
    </source>
</evidence>
<evidence type="ECO:0000256" key="1">
    <source>
        <dbReference type="ARBA" id="ARBA00004141"/>
    </source>
</evidence>
<feature type="transmembrane region" description="Helical" evidence="10">
    <location>
        <begin position="128"/>
        <end position="149"/>
    </location>
</feature>
<feature type="domain" description="Potassium channel" evidence="11">
    <location>
        <begin position="498"/>
        <end position="568"/>
    </location>
</feature>
<dbReference type="GO" id="GO:0005886">
    <property type="term" value="C:plasma membrane"/>
    <property type="evidence" value="ECO:0007669"/>
    <property type="project" value="TreeGrafter"/>
</dbReference>
<feature type="region of interest" description="Disordered" evidence="9">
    <location>
        <begin position="389"/>
        <end position="441"/>
    </location>
</feature>
<evidence type="ECO:0000313" key="12">
    <source>
        <dbReference type="EMBL" id="TNY23834.1"/>
    </source>
</evidence>
<evidence type="ECO:0000259" key="11">
    <source>
        <dbReference type="Pfam" id="PF07885"/>
    </source>
</evidence>
<organism evidence="12 13">
    <name type="scientific">Rhodotorula diobovata</name>
    <dbReference type="NCBI Taxonomy" id="5288"/>
    <lineage>
        <taxon>Eukaryota</taxon>
        <taxon>Fungi</taxon>
        <taxon>Dikarya</taxon>
        <taxon>Basidiomycota</taxon>
        <taxon>Pucciniomycotina</taxon>
        <taxon>Microbotryomycetes</taxon>
        <taxon>Sporidiobolales</taxon>
        <taxon>Sporidiobolaceae</taxon>
        <taxon>Rhodotorula</taxon>
    </lineage>
</organism>
<dbReference type="STRING" id="5288.A0A5C5G678"/>
<feature type="transmembrane region" description="Helical" evidence="10">
    <location>
        <begin position="339"/>
        <end position="359"/>
    </location>
</feature>
<feature type="compositionally biased region" description="Basic and acidic residues" evidence="9">
    <location>
        <begin position="40"/>
        <end position="62"/>
    </location>
</feature>
<evidence type="ECO:0000256" key="3">
    <source>
        <dbReference type="ARBA" id="ARBA00022692"/>
    </source>
</evidence>
<gene>
    <name evidence="12" type="ORF">DMC30DRAFT_372046</name>
</gene>
<reference evidence="12 13" key="1">
    <citation type="submission" date="2019-03" db="EMBL/GenBank/DDBJ databases">
        <title>Rhodosporidium diobovatum UCD-FST 08-225 genome sequencing, assembly, and annotation.</title>
        <authorList>
            <person name="Fakankun I.U."/>
            <person name="Fristensky B."/>
            <person name="Levin D.B."/>
        </authorList>
    </citation>
    <scope>NUCLEOTIDE SEQUENCE [LARGE SCALE GENOMIC DNA]</scope>
    <source>
        <strain evidence="12 13">UCD-FST 08-225</strain>
    </source>
</reference>
<feature type="transmembrane region" description="Helical" evidence="10">
    <location>
        <begin position="203"/>
        <end position="230"/>
    </location>
</feature>
<dbReference type="Proteomes" id="UP000311382">
    <property type="component" value="Unassembled WGS sequence"/>
</dbReference>
<dbReference type="GO" id="GO:0015271">
    <property type="term" value="F:outward rectifier potassium channel activity"/>
    <property type="evidence" value="ECO:0007669"/>
    <property type="project" value="TreeGrafter"/>
</dbReference>
<keyword evidence="7 8" id="KW-0407">Ion channel</keyword>
<dbReference type="Gene3D" id="1.10.287.70">
    <property type="match status" value="2"/>
</dbReference>
<feature type="transmembrane region" description="Helical" evidence="10">
    <location>
        <begin position="489"/>
        <end position="510"/>
    </location>
</feature>
<feature type="region of interest" description="Disordered" evidence="9">
    <location>
        <begin position="100"/>
        <end position="119"/>
    </location>
</feature>
<keyword evidence="3 8" id="KW-0812">Transmembrane</keyword>
<feature type="transmembrane region" description="Helical" evidence="10">
    <location>
        <begin position="283"/>
        <end position="305"/>
    </location>
</feature>
<feature type="domain" description="Potassium channel" evidence="11">
    <location>
        <begin position="292"/>
        <end position="363"/>
    </location>
</feature>
<keyword evidence="6 10" id="KW-0472">Membrane</keyword>
<dbReference type="GO" id="GO:0030322">
    <property type="term" value="P:stabilization of membrane potential"/>
    <property type="evidence" value="ECO:0007669"/>
    <property type="project" value="TreeGrafter"/>
</dbReference>
<comment type="caution">
    <text evidence="12">The sequence shown here is derived from an EMBL/GenBank/DDBJ whole genome shotgun (WGS) entry which is preliminary data.</text>
</comment>
<evidence type="ECO:0000256" key="5">
    <source>
        <dbReference type="ARBA" id="ARBA00023065"/>
    </source>
</evidence>
<keyword evidence="13" id="KW-1185">Reference proteome</keyword>
<proteinExistence type="inferred from homology"/>
<name>A0A5C5G678_9BASI</name>
<dbReference type="Pfam" id="PF07885">
    <property type="entry name" value="Ion_trans_2"/>
    <property type="match status" value="2"/>
</dbReference>
<evidence type="ECO:0000313" key="13">
    <source>
        <dbReference type="Proteomes" id="UP000311382"/>
    </source>
</evidence>
<feature type="transmembrane region" description="Helical" evidence="10">
    <location>
        <begin position="242"/>
        <end position="262"/>
    </location>
</feature>
<comment type="similarity">
    <text evidence="8">Belongs to the two pore domain potassium channel (TC 1.A.1.8) family.</text>
</comment>
<dbReference type="InterPro" id="IPR003280">
    <property type="entry name" value="2pore_dom_K_chnl"/>
</dbReference>
<feature type="compositionally biased region" description="Basic residues" evidence="9">
    <location>
        <begin position="389"/>
        <end position="402"/>
    </location>
</feature>
<evidence type="ECO:0000256" key="4">
    <source>
        <dbReference type="ARBA" id="ARBA00022989"/>
    </source>
</evidence>
<keyword evidence="4 10" id="KW-1133">Transmembrane helix</keyword>
<feature type="compositionally biased region" description="Basic and acidic residues" evidence="9">
    <location>
        <begin position="403"/>
        <end position="413"/>
    </location>
</feature>
<feature type="region of interest" description="Disordered" evidence="9">
    <location>
        <begin position="1"/>
        <end position="67"/>
    </location>
</feature>
<evidence type="ECO:0000256" key="10">
    <source>
        <dbReference type="SAM" id="Phobius"/>
    </source>
</evidence>
<keyword evidence="2 8" id="KW-0813">Transport</keyword>